<feature type="coiled-coil region" evidence="1">
    <location>
        <begin position="39"/>
        <end position="66"/>
    </location>
</feature>
<comment type="caution">
    <text evidence="3">The sequence shown here is derived from an EMBL/GenBank/DDBJ whole genome shotgun (WGS) entry which is preliminary data.</text>
</comment>
<keyword evidence="2" id="KW-1133">Transmembrane helix</keyword>
<evidence type="ECO:0000256" key="2">
    <source>
        <dbReference type="SAM" id="Phobius"/>
    </source>
</evidence>
<keyword evidence="2" id="KW-0472">Membrane</keyword>
<keyword evidence="1" id="KW-0175">Coiled coil</keyword>
<reference evidence="3" key="2">
    <citation type="journal article" date="2022" name="Hortic Res">
        <title>The genome of Dioscorea zingiberensis sheds light on the biosynthesis, origin and evolution of the medicinally important diosgenin saponins.</title>
        <authorList>
            <person name="Li Y."/>
            <person name="Tan C."/>
            <person name="Li Z."/>
            <person name="Guo J."/>
            <person name="Li S."/>
            <person name="Chen X."/>
            <person name="Wang C."/>
            <person name="Dai X."/>
            <person name="Yang H."/>
            <person name="Song W."/>
            <person name="Hou L."/>
            <person name="Xu J."/>
            <person name="Tong Z."/>
            <person name="Xu A."/>
            <person name="Yuan X."/>
            <person name="Wang W."/>
            <person name="Yang Q."/>
            <person name="Chen L."/>
            <person name="Sun Z."/>
            <person name="Wang K."/>
            <person name="Pan B."/>
            <person name="Chen J."/>
            <person name="Bao Y."/>
            <person name="Liu F."/>
            <person name="Qi X."/>
            <person name="Gang D.R."/>
            <person name="Wen J."/>
            <person name="Li J."/>
        </authorList>
    </citation>
    <scope>NUCLEOTIDE SEQUENCE</scope>
    <source>
        <strain evidence="3">Dzin_1.0</strain>
    </source>
</reference>
<dbReference type="EMBL" id="JAGGNH010000009">
    <property type="protein sequence ID" value="KAJ0964141.1"/>
    <property type="molecule type" value="Genomic_DNA"/>
</dbReference>
<dbReference type="PANTHER" id="PTHR34970">
    <property type="entry name" value="ABC TRANSPORTER A FAMILY PROTEIN"/>
    <property type="match status" value="1"/>
</dbReference>
<organism evidence="3 4">
    <name type="scientific">Dioscorea zingiberensis</name>
    <dbReference type="NCBI Taxonomy" id="325984"/>
    <lineage>
        <taxon>Eukaryota</taxon>
        <taxon>Viridiplantae</taxon>
        <taxon>Streptophyta</taxon>
        <taxon>Embryophyta</taxon>
        <taxon>Tracheophyta</taxon>
        <taxon>Spermatophyta</taxon>
        <taxon>Magnoliopsida</taxon>
        <taxon>Liliopsida</taxon>
        <taxon>Dioscoreales</taxon>
        <taxon>Dioscoreaceae</taxon>
        <taxon>Dioscorea</taxon>
    </lineage>
</organism>
<evidence type="ECO:0000313" key="3">
    <source>
        <dbReference type="EMBL" id="KAJ0964141.1"/>
    </source>
</evidence>
<proteinExistence type="predicted"/>
<protein>
    <submittedName>
        <fullName evidence="3">Uncharacterized protein</fullName>
    </submittedName>
</protein>
<accession>A0A9D5H5G6</accession>
<feature type="transmembrane region" description="Helical" evidence="2">
    <location>
        <begin position="12"/>
        <end position="28"/>
    </location>
</feature>
<dbReference type="AlphaFoldDB" id="A0A9D5H5G6"/>
<reference evidence="3" key="1">
    <citation type="submission" date="2021-03" db="EMBL/GenBank/DDBJ databases">
        <authorList>
            <person name="Li Z."/>
            <person name="Yang C."/>
        </authorList>
    </citation>
    <scope>NUCLEOTIDE SEQUENCE</scope>
    <source>
        <strain evidence="3">Dzin_1.0</strain>
        <tissue evidence="3">Leaf</tissue>
    </source>
</reference>
<dbReference type="Proteomes" id="UP001085076">
    <property type="component" value="Miscellaneous, Linkage group lg09"/>
</dbReference>
<name>A0A9D5H5G6_9LILI</name>
<keyword evidence="4" id="KW-1185">Reference proteome</keyword>
<dbReference type="OrthoDB" id="1911459at2759"/>
<gene>
    <name evidence="3" type="ORF">J5N97_029263</name>
</gene>
<evidence type="ECO:0000256" key="1">
    <source>
        <dbReference type="SAM" id="Coils"/>
    </source>
</evidence>
<sequence>MGLVFRVRLSSFFAGAAVASVAGSYLLYKDYKLAHQAVSEQVEEIYKSLEDRYEALDKRLTAFEQQKEAEIATPIQTSE</sequence>
<dbReference type="PANTHER" id="PTHR34970:SF2">
    <property type="entry name" value="ABC TRANSPORTER A FAMILY PROTEIN"/>
    <property type="match status" value="1"/>
</dbReference>
<evidence type="ECO:0000313" key="4">
    <source>
        <dbReference type="Proteomes" id="UP001085076"/>
    </source>
</evidence>
<keyword evidence="2" id="KW-0812">Transmembrane</keyword>